<dbReference type="InterPro" id="IPR052561">
    <property type="entry name" value="ComplexI_Subunit1"/>
</dbReference>
<dbReference type="PANTHER" id="PTHR43359:SF1">
    <property type="entry name" value="FORMATE HYDROGENLYASE SUBUNIT 4-RELATED"/>
    <property type="match status" value="1"/>
</dbReference>
<keyword evidence="4 5" id="KW-0472">Membrane</keyword>
<evidence type="ECO:0000256" key="3">
    <source>
        <dbReference type="ARBA" id="ARBA00022989"/>
    </source>
</evidence>
<evidence type="ECO:0000256" key="4">
    <source>
        <dbReference type="ARBA" id="ARBA00023136"/>
    </source>
</evidence>
<dbReference type="AlphaFoldDB" id="A0A1W1VC69"/>
<feature type="transmembrane region" description="Helical" evidence="5">
    <location>
        <begin position="288"/>
        <end position="308"/>
    </location>
</feature>
<evidence type="ECO:0000256" key="5">
    <source>
        <dbReference type="SAM" id="Phobius"/>
    </source>
</evidence>
<keyword evidence="7" id="KW-1185">Reference proteome</keyword>
<feature type="transmembrane region" description="Helical" evidence="5">
    <location>
        <begin position="227"/>
        <end position="246"/>
    </location>
</feature>
<dbReference type="OrthoDB" id="9778499at2"/>
<dbReference type="RefSeq" id="WP_084053147.1">
    <property type="nucleotide sequence ID" value="NZ_FWWT01000017.1"/>
</dbReference>
<dbReference type="InterPro" id="IPR001694">
    <property type="entry name" value="NADH_UbQ_OxRdtase_su1/FPO"/>
</dbReference>
<feature type="transmembrane region" description="Helical" evidence="5">
    <location>
        <begin position="170"/>
        <end position="187"/>
    </location>
</feature>
<dbReference type="EMBL" id="FWWT01000017">
    <property type="protein sequence ID" value="SMB90790.1"/>
    <property type="molecule type" value="Genomic_DNA"/>
</dbReference>
<keyword evidence="3 5" id="KW-1133">Transmembrane helix</keyword>
<dbReference type="PANTHER" id="PTHR43359">
    <property type="entry name" value="FORMATE HYDROGENLYASE SUBUNIT 4"/>
    <property type="match status" value="1"/>
</dbReference>
<evidence type="ECO:0000256" key="1">
    <source>
        <dbReference type="ARBA" id="ARBA00004141"/>
    </source>
</evidence>
<evidence type="ECO:0000313" key="7">
    <source>
        <dbReference type="Proteomes" id="UP000192731"/>
    </source>
</evidence>
<keyword evidence="6" id="KW-0456">Lyase</keyword>
<feature type="transmembrane region" description="Helical" evidence="5">
    <location>
        <begin position="7"/>
        <end position="25"/>
    </location>
</feature>
<dbReference type="GO" id="GO:0016829">
    <property type="term" value="F:lyase activity"/>
    <property type="evidence" value="ECO:0007669"/>
    <property type="project" value="UniProtKB-KW"/>
</dbReference>
<gene>
    <name evidence="6" type="ORF">SAMN00017405_1362</name>
</gene>
<protein>
    <submittedName>
        <fullName evidence="6">Formate hydrogenlyase subunit 4</fullName>
    </submittedName>
</protein>
<keyword evidence="2 5" id="KW-0812">Transmembrane</keyword>
<proteinExistence type="predicted"/>
<feature type="transmembrane region" description="Helical" evidence="5">
    <location>
        <begin position="252"/>
        <end position="276"/>
    </location>
</feature>
<reference evidence="6 7" key="1">
    <citation type="submission" date="2017-04" db="EMBL/GenBank/DDBJ databases">
        <authorList>
            <person name="Afonso C.L."/>
            <person name="Miller P.J."/>
            <person name="Scott M.A."/>
            <person name="Spackman E."/>
            <person name="Goraichik I."/>
            <person name="Dimitrov K.M."/>
            <person name="Suarez D.L."/>
            <person name="Swayne D.E."/>
        </authorList>
    </citation>
    <scope>NUCLEOTIDE SEQUENCE [LARGE SCALE GENOMIC DNA]</scope>
    <source>
        <strain evidence="6 7">DSM 11270</strain>
    </source>
</reference>
<dbReference type="GO" id="GO:0005886">
    <property type="term" value="C:plasma membrane"/>
    <property type="evidence" value="ECO:0007669"/>
    <property type="project" value="TreeGrafter"/>
</dbReference>
<dbReference type="Proteomes" id="UP000192731">
    <property type="component" value="Unassembled WGS sequence"/>
</dbReference>
<evidence type="ECO:0000313" key="6">
    <source>
        <dbReference type="EMBL" id="SMB90790.1"/>
    </source>
</evidence>
<organism evidence="6 7">
    <name type="scientific">Desulfonispora thiosulfatigenes DSM 11270</name>
    <dbReference type="NCBI Taxonomy" id="656914"/>
    <lineage>
        <taxon>Bacteria</taxon>
        <taxon>Bacillati</taxon>
        <taxon>Bacillota</taxon>
        <taxon>Clostridia</taxon>
        <taxon>Eubacteriales</taxon>
        <taxon>Peptococcaceae</taxon>
        <taxon>Desulfonispora</taxon>
    </lineage>
</organism>
<evidence type="ECO:0000256" key="2">
    <source>
        <dbReference type="ARBA" id="ARBA00022692"/>
    </source>
</evidence>
<sequence length="309" mass="34972">MTYSLMCFFQSILLILFTPLFIAILKKFKAFLRGYKGIPILQIYFDLIKLFRKGRFISDSSSFITLLTPVLSFAAAITTAFLIPVFYTLPHNYFGHIFMIFFLLSIMKFLNVLLGLDCASGFGDLGASREMFISTLAEPVVFLIITFLYFQTNSFNFFEIAHINNTLNNYTVAHIMTGIAFLIVILAENARVPVDNPETHLELTMIHEAMVLDLSGSDLALIEYSSYLKFIIFLTLFINGFIPFGIAESLSIASIFKGMLFFSLKLISILFIIAILETSMAKFRLFRVPELLASAFSVAMVALTINYFM</sequence>
<accession>A0A1W1VC69</accession>
<dbReference type="Pfam" id="PF00146">
    <property type="entry name" value="NADHdh"/>
    <property type="match status" value="1"/>
</dbReference>
<feature type="transmembrane region" description="Helical" evidence="5">
    <location>
        <begin position="93"/>
        <end position="119"/>
    </location>
</feature>
<feature type="transmembrane region" description="Helical" evidence="5">
    <location>
        <begin position="63"/>
        <end position="87"/>
    </location>
</feature>
<name>A0A1W1VC69_DESTI</name>
<dbReference type="STRING" id="656914.SAMN00017405_1362"/>
<feature type="transmembrane region" description="Helical" evidence="5">
    <location>
        <begin position="131"/>
        <end position="150"/>
    </location>
</feature>
<comment type="subcellular location">
    <subcellularLocation>
        <location evidence="1">Membrane</location>
        <topology evidence="1">Multi-pass membrane protein</topology>
    </subcellularLocation>
</comment>